<dbReference type="Proteomes" id="UP000315295">
    <property type="component" value="Unassembled WGS sequence"/>
</dbReference>
<sequence>MSSTEEQLAVAVHDHDPLGLAHLRLSLSLDTLPAGRHIQPRLRRPHSHSQPQTRPENLPVLFQPQGPALREIGEQISDPVDDDPLAHLCKSFAHLSLSPDHSSSTFSAHIQPDA</sequence>
<evidence type="ECO:0000313" key="2">
    <source>
        <dbReference type="EMBL" id="TQD97090.1"/>
    </source>
</evidence>
<gene>
    <name evidence="2" type="ORF">C1H46_017179</name>
</gene>
<reference evidence="2 3" key="1">
    <citation type="journal article" date="2019" name="G3 (Bethesda)">
        <title>Sequencing of a Wild Apple (Malus baccata) Genome Unravels the Differences Between Cultivated and Wild Apple Species Regarding Disease Resistance and Cold Tolerance.</title>
        <authorList>
            <person name="Chen X."/>
        </authorList>
    </citation>
    <scope>NUCLEOTIDE SEQUENCE [LARGE SCALE GENOMIC DNA]</scope>
    <source>
        <strain evidence="3">cv. Shandingzi</strain>
        <tissue evidence="2">Leaves</tissue>
    </source>
</reference>
<accession>A0A540MEB3</accession>
<proteinExistence type="predicted"/>
<dbReference type="EMBL" id="VIEB01000278">
    <property type="protein sequence ID" value="TQD97090.1"/>
    <property type="molecule type" value="Genomic_DNA"/>
</dbReference>
<name>A0A540MEB3_MALBA</name>
<comment type="caution">
    <text evidence="2">The sequence shown here is derived from an EMBL/GenBank/DDBJ whole genome shotgun (WGS) entry which is preliminary data.</text>
</comment>
<keyword evidence="3" id="KW-1185">Reference proteome</keyword>
<dbReference type="AlphaFoldDB" id="A0A540MEB3"/>
<evidence type="ECO:0000256" key="1">
    <source>
        <dbReference type="SAM" id="MobiDB-lite"/>
    </source>
</evidence>
<protein>
    <submittedName>
        <fullName evidence="2">Uncharacterized protein</fullName>
    </submittedName>
</protein>
<evidence type="ECO:0000313" key="3">
    <source>
        <dbReference type="Proteomes" id="UP000315295"/>
    </source>
</evidence>
<feature type="region of interest" description="Disordered" evidence="1">
    <location>
        <begin position="36"/>
        <end position="61"/>
    </location>
</feature>
<feature type="compositionally biased region" description="Basic residues" evidence="1">
    <location>
        <begin position="38"/>
        <end position="47"/>
    </location>
</feature>
<organism evidence="2 3">
    <name type="scientific">Malus baccata</name>
    <name type="common">Siberian crab apple</name>
    <name type="synonym">Pyrus baccata</name>
    <dbReference type="NCBI Taxonomy" id="106549"/>
    <lineage>
        <taxon>Eukaryota</taxon>
        <taxon>Viridiplantae</taxon>
        <taxon>Streptophyta</taxon>
        <taxon>Embryophyta</taxon>
        <taxon>Tracheophyta</taxon>
        <taxon>Spermatophyta</taxon>
        <taxon>Magnoliopsida</taxon>
        <taxon>eudicotyledons</taxon>
        <taxon>Gunneridae</taxon>
        <taxon>Pentapetalae</taxon>
        <taxon>rosids</taxon>
        <taxon>fabids</taxon>
        <taxon>Rosales</taxon>
        <taxon>Rosaceae</taxon>
        <taxon>Amygdaloideae</taxon>
        <taxon>Maleae</taxon>
        <taxon>Malus</taxon>
    </lineage>
</organism>